<feature type="compositionally biased region" description="Basic and acidic residues" evidence="2">
    <location>
        <begin position="26"/>
        <end position="53"/>
    </location>
</feature>
<feature type="region of interest" description="Disordered" evidence="2">
    <location>
        <begin position="21"/>
        <end position="60"/>
    </location>
</feature>
<proteinExistence type="predicted"/>
<organism evidence="3 4">
    <name type="scientific">Mytilus coruscus</name>
    <name type="common">Sea mussel</name>
    <dbReference type="NCBI Taxonomy" id="42192"/>
    <lineage>
        <taxon>Eukaryota</taxon>
        <taxon>Metazoa</taxon>
        <taxon>Spiralia</taxon>
        <taxon>Lophotrochozoa</taxon>
        <taxon>Mollusca</taxon>
        <taxon>Bivalvia</taxon>
        <taxon>Autobranchia</taxon>
        <taxon>Pteriomorphia</taxon>
        <taxon>Mytilida</taxon>
        <taxon>Mytiloidea</taxon>
        <taxon>Mytilidae</taxon>
        <taxon>Mytilinae</taxon>
        <taxon>Mytilus</taxon>
    </lineage>
</organism>
<accession>A0A6J8C849</accession>
<evidence type="ECO:0000256" key="2">
    <source>
        <dbReference type="SAM" id="MobiDB-lite"/>
    </source>
</evidence>
<gene>
    <name evidence="3" type="ORF">MCOR_26205</name>
</gene>
<evidence type="ECO:0000313" key="3">
    <source>
        <dbReference type="EMBL" id="CAC5391180.1"/>
    </source>
</evidence>
<dbReference type="EMBL" id="CACVKT020004667">
    <property type="protein sequence ID" value="CAC5391180.1"/>
    <property type="molecule type" value="Genomic_DNA"/>
</dbReference>
<sequence length="361" mass="41477">MADRPRRDVHGLNYKSLAEYGIPDAGETKEEKKLEKDPNSVKRKLDVRDEKKAQSSAKKKLEAAINLDRSFNEDDVEDEELRCLRAELKNTEEDLKSHRLQNEKMKLKEELKRKQLELEKEKGESKSTLHKKVATTSSYKNKGKALKEKSIKDPSLNELRQFEKLNEIVDKKLSKLGLLEQSIDSDSSSSTSSEKSRSVTVRKGKKRVECELEIITSKNISEKERSGRLNLLKKITYYSNIYSWKGLLSFYAAWLRKIELGQKSWDDDPSSIEVPILTQYVLPKAKTSSFSAKSSENKDDQVWFCTLFNRNRCTHKGSHTTFIKGQQRVVQHICAVCWKKDKSKLSHPECANSCPNFPKSG</sequence>
<keyword evidence="4" id="KW-1185">Reference proteome</keyword>
<evidence type="ECO:0000313" key="4">
    <source>
        <dbReference type="Proteomes" id="UP000507470"/>
    </source>
</evidence>
<keyword evidence="1" id="KW-0175">Coiled coil</keyword>
<protein>
    <submittedName>
        <fullName evidence="3">Uncharacterized protein</fullName>
    </submittedName>
</protein>
<dbReference type="OrthoDB" id="5951204at2759"/>
<dbReference type="AlphaFoldDB" id="A0A6J8C849"/>
<name>A0A6J8C849_MYTCO</name>
<reference evidence="3 4" key="1">
    <citation type="submission" date="2020-06" db="EMBL/GenBank/DDBJ databases">
        <authorList>
            <person name="Li R."/>
            <person name="Bekaert M."/>
        </authorList>
    </citation>
    <scope>NUCLEOTIDE SEQUENCE [LARGE SCALE GENOMIC DNA]</scope>
    <source>
        <strain evidence="4">wild</strain>
    </source>
</reference>
<evidence type="ECO:0000256" key="1">
    <source>
        <dbReference type="SAM" id="Coils"/>
    </source>
</evidence>
<feature type="coiled-coil region" evidence="1">
    <location>
        <begin position="81"/>
        <end position="128"/>
    </location>
</feature>
<dbReference type="Proteomes" id="UP000507470">
    <property type="component" value="Unassembled WGS sequence"/>
</dbReference>